<feature type="domain" description="Uncharacterized protein YyaB-like PH" evidence="2">
    <location>
        <begin position="61"/>
        <end position="134"/>
    </location>
</feature>
<organism evidence="3 4">
    <name type="scientific">Alkalicoccobacillus porphyridii</name>
    <dbReference type="NCBI Taxonomy" id="2597270"/>
    <lineage>
        <taxon>Bacteria</taxon>
        <taxon>Bacillati</taxon>
        <taxon>Bacillota</taxon>
        <taxon>Bacilli</taxon>
        <taxon>Bacillales</taxon>
        <taxon>Bacillaceae</taxon>
        <taxon>Alkalicoccobacillus</taxon>
    </lineage>
</organism>
<evidence type="ECO:0000313" key="4">
    <source>
        <dbReference type="Proteomes" id="UP000318521"/>
    </source>
</evidence>
<keyword evidence="1" id="KW-1133">Transmembrane helix</keyword>
<accession>A0A553ZVQ7</accession>
<feature type="transmembrane region" description="Helical" evidence="1">
    <location>
        <begin position="9"/>
        <end position="31"/>
    </location>
</feature>
<comment type="caution">
    <text evidence="3">The sequence shown here is derived from an EMBL/GenBank/DDBJ whole genome shotgun (WGS) entry which is preliminary data.</text>
</comment>
<dbReference type="Proteomes" id="UP000318521">
    <property type="component" value="Unassembled WGS sequence"/>
</dbReference>
<dbReference type="GO" id="GO:0030153">
    <property type="term" value="P:bacteriocin immunity"/>
    <property type="evidence" value="ECO:0007669"/>
    <property type="project" value="InterPro"/>
</dbReference>
<evidence type="ECO:0000259" key="2">
    <source>
        <dbReference type="Pfam" id="PF06713"/>
    </source>
</evidence>
<dbReference type="Pfam" id="PF06713">
    <property type="entry name" value="bPH_4"/>
    <property type="match status" value="1"/>
</dbReference>
<sequence>MKFQPKKDLLYGVILIPIGVFCITFGVLFPFTFDADIVSIIVITVLFLPLGVYSLWCWFGTSYLIYDDTFIIKQGPFRRTISIDTIEKIERNTNPLVASTALSLESYILQYKPYKHCIISPENIDIFVVELQRKRERTPINFIRD</sequence>
<proteinExistence type="predicted"/>
<dbReference type="OrthoDB" id="6658731at2"/>
<gene>
    <name evidence="3" type="ORF">FN960_15440</name>
</gene>
<keyword evidence="4" id="KW-1185">Reference proteome</keyword>
<dbReference type="EMBL" id="VLXZ01000010">
    <property type="protein sequence ID" value="TSB45561.1"/>
    <property type="molecule type" value="Genomic_DNA"/>
</dbReference>
<name>A0A553ZVQ7_9BACI</name>
<protein>
    <recommendedName>
        <fullName evidence="2">Uncharacterized protein YyaB-like PH domain-containing protein</fullName>
    </recommendedName>
</protein>
<evidence type="ECO:0000256" key="1">
    <source>
        <dbReference type="SAM" id="Phobius"/>
    </source>
</evidence>
<evidence type="ECO:0000313" key="3">
    <source>
        <dbReference type="EMBL" id="TSB45561.1"/>
    </source>
</evidence>
<dbReference type="InterPro" id="IPR009589">
    <property type="entry name" value="PH_YyaB-like"/>
</dbReference>
<keyword evidence="1" id="KW-0812">Transmembrane</keyword>
<keyword evidence="1" id="KW-0472">Membrane</keyword>
<dbReference type="RefSeq" id="WP_143849750.1">
    <property type="nucleotide sequence ID" value="NZ_VLXZ01000010.1"/>
</dbReference>
<reference evidence="3 4" key="1">
    <citation type="submission" date="2019-07" db="EMBL/GenBank/DDBJ databases">
        <authorList>
            <person name="Park Y.J."/>
            <person name="Jeong S.E."/>
            <person name="Jung H.S."/>
        </authorList>
    </citation>
    <scope>NUCLEOTIDE SEQUENCE [LARGE SCALE GENOMIC DNA]</scope>
    <source>
        <strain evidence="4">P16(2019)</strain>
    </source>
</reference>
<dbReference type="AlphaFoldDB" id="A0A553ZVQ7"/>
<feature type="transmembrane region" description="Helical" evidence="1">
    <location>
        <begin position="37"/>
        <end position="59"/>
    </location>
</feature>